<keyword evidence="1" id="KW-1133">Transmembrane helix</keyword>
<keyword evidence="3" id="KW-1185">Reference proteome</keyword>
<dbReference type="AlphaFoldDB" id="A0A6A5X3P0"/>
<dbReference type="EMBL" id="ML977557">
    <property type="protein sequence ID" value="KAF2007491.1"/>
    <property type="molecule type" value="Genomic_DNA"/>
</dbReference>
<dbReference type="Proteomes" id="UP000799779">
    <property type="component" value="Unassembled WGS sequence"/>
</dbReference>
<accession>A0A6A5X3P0</accession>
<evidence type="ECO:0000256" key="1">
    <source>
        <dbReference type="SAM" id="Phobius"/>
    </source>
</evidence>
<keyword evidence="1" id="KW-0812">Transmembrane</keyword>
<protein>
    <submittedName>
        <fullName evidence="2">Uncharacterized protein</fullName>
    </submittedName>
</protein>
<name>A0A6A5X3P0_9PLEO</name>
<gene>
    <name evidence="2" type="ORF">P154DRAFT_592898</name>
</gene>
<proteinExistence type="predicted"/>
<sequence length="135" mass="14896">MAFILQLGQIILVMIMLLALCQLYHILRLALVAARSPKDRTPLSGSLISNPVINPSISATKPLAEARKDTLARIDATIISAEELEQQAAKLIVQTTAWLGRLRNLRVEAMREGEEGEVRRVLGWIDKSLGEIGLE</sequence>
<evidence type="ECO:0000313" key="2">
    <source>
        <dbReference type="EMBL" id="KAF2007491.1"/>
    </source>
</evidence>
<reference evidence="2" key="1">
    <citation type="journal article" date="2020" name="Stud. Mycol.">
        <title>101 Dothideomycetes genomes: a test case for predicting lifestyles and emergence of pathogens.</title>
        <authorList>
            <person name="Haridas S."/>
            <person name="Albert R."/>
            <person name="Binder M."/>
            <person name="Bloem J."/>
            <person name="Labutti K."/>
            <person name="Salamov A."/>
            <person name="Andreopoulos B."/>
            <person name="Baker S."/>
            <person name="Barry K."/>
            <person name="Bills G."/>
            <person name="Bluhm B."/>
            <person name="Cannon C."/>
            <person name="Castanera R."/>
            <person name="Culley D."/>
            <person name="Daum C."/>
            <person name="Ezra D."/>
            <person name="Gonzalez J."/>
            <person name="Henrissat B."/>
            <person name="Kuo A."/>
            <person name="Liang C."/>
            <person name="Lipzen A."/>
            <person name="Lutzoni F."/>
            <person name="Magnuson J."/>
            <person name="Mondo S."/>
            <person name="Nolan M."/>
            <person name="Ohm R."/>
            <person name="Pangilinan J."/>
            <person name="Park H.-J."/>
            <person name="Ramirez L."/>
            <person name="Alfaro M."/>
            <person name="Sun H."/>
            <person name="Tritt A."/>
            <person name="Yoshinaga Y."/>
            <person name="Zwiers L.-H."/>
            <person name="Turgeon B."/>
            <person name="Goodwin S."/>
            <person name="Spatafora J."/>
            <person name="Crous P."/>
            <person name="Grigoriev I."/>
        </authorList>
    </citation>
    <scope>NUCLEOTIDE SEQUENCE</scope>
    <source>
        <strain evidence="2">CBS 123094</strain>
    </source>
</reference>
<evidence type="ECO:0000313" key="3">
    <source>
        <dbReference type="Proteomes" id="UP000799779"/>
    </source>
</evidence>
<keyword evidence="1" id="KW-0472">Membrane</keyword>
<organism evidence="2 3">
    <name type="scientific">Amniculicola lignicola CBS 123094</name>
    <dbReference type="NCBI Taxonomy" id="1392246"/>
    <lineage>
        <taxon>Eukaryota</taxon>
        <taxon>Fungi</taxon>
        <taxon>Dikarya</taxon>
        <taxon>Ascomycota</taxon>
        <taxon>Pezizomycotina</taxon>
        <taxon>Dothideomycetes</taxon>
        <taxon>Pleosporomycetidae</taxon>
        <taxon>Pleosporales</taxon>
        <taxon>Amniculicolaceae</taxon>
        <taxon>Amniculicola</taxon>
    </lineage>
</organism>
<feature type="transmembrane region" description="Helical" evidence="1">
    <location>
        <begin position="6"/>
        <end position="27"/>
    </location>
</feature>